<evidence type="ECO:0000313" key="1">
    <source>
        <dbReference type="EMBL" id="GHG69316.1"/>
    </source>
</evidence>
<organism evidence="1 2">
    <name type="scientific">Alishewanella longhuensis</name>
    <dbReference type="NCBI Taxonomy" id="1091037"/>
    <lineage>
        <taxon>Bacteria</taxon>
        <taxon>Pseudomonadati</taxon>
        <taxon>Pseudomonadota</taxon>
        <taxon>Gammaproteobacteria</taxon>
        <taxon>Alteromonadales</taxon>
        <taxon>Alteromonadaceae</taxon>
        <taxon>Alishewanella</taxon>
    </lineage>
</organism>
<sequence length="245" mass="27802">METTTCKVVISQPMYFPWPGMLEQIHLADRFVFYSDVQFARGFYNRVQVKTTAGCVWMTVPLAEQHRGQLISEVKVDYRKNWQSDHLNLLKESFRKSPFAEDAIALCEHVWSAGHLTLGELAKSSMQVLSDYFDLTASTHFCDSAQTGISGKSTQRLIDLAGSFNAKTYITGHGAAKYMNHEAFEKAGIDVVYMKYQCRPYPQPWGAFTPFVTSLDLVANAGKAGRELLCSGYISWREFLHERTR</sequence>
<accession>A0ABQ3L6X0</accession>
<gene>
    <name evidence="1" type="ORF">GCM10010919_19170</name>
</gene>
<protein>
    <recommendedName>
        <fullName evidence="3">WbqC-like protein family protein</fullName>
    </recommendedName>
</protein>
<dbReference type="Proteomes" id="UP000659697">
    <property type="component" value="Unassembled WGS sequence"/>
</dbReference>
<dbReference type="EMBL" id="BNAO01000004">
    <property type="protein sequence ID" value="GHG69316.1"/>
    <property type="molecule type" value="Genomic_DNA"/>
</dbReference>
<reference evidence="2" key="1">
    <citation type="journal article" date="2019" name="Int. J. Syst. Evol. Microbiol.">
        <title>The Global Catalogue of Microorganisms (GCM) 10K type strain sequencing project: providing services to taxonomists for standard genome sequencing and annotation.</title>
        <authorList>
            <consortium name="The Broad Institute Genomics Platform"/>
            <consortium name="The Broad Institute Genome Sequencing Center for Infectious Disease"/>
            <person name="Wu L."/>
            <person name="Ma J."/>
        </authorList>
    </citation>
    <scope>NUCLEOTIDE SEQUENCE [LARGE SCALE GENOMIC DNA]</scope>
    <source>
        <strain evidence="2">CGMCC 1.7003</strain>
    </source>
</reference>
<dbReference type="RefSeq" id="WP_189432678.1">
    <property type="nucleotide sequence ID" value="NZ_BNAO01000004.1"/>
</dbReference>
<evidence type="ECO:0008006" key="3">
    <source>
        <dbReference type="Google" id="ProtNLM"/>
    </source>
</evidence>
<keyword evidence="2" id="KW-1185">Reference proteome</keyword>
<comment type="caution">
    <text evidence="1">The sequence shown here is derived from an EMBL/GenBank/DDBJ whole genome shotgun (WGS) entry which is preliminary data.</text>
</comment>
<dbReference type="InterPro" id="IPR014985">
    <property type="entry name" value="WbqC"/>
</dbReference>
<evidence type="ECO:0000313" key="2">
    <source>
        <dbReference type="Proteomes" id="UP000659697"/>
    </source>
</evidence>
<name>A0ABQ3L6X0_9ALTE</name>
<dbReference type="Pfam" id="PF08889">
    <property type="entry name" value="WbqC"/>
    <property type="match status" value="1"/>
</dbReference>
<proteinExistence type="predicted"/>